<dbReference type="PROSITE" id="PS50887">
    <property type="entry name" value="GGDEF"/>
    <property type="match status" value="1"/>
</dbReference>
<dbReference type="InterPro" id="IPR043128">
    <property type="entry name" value="Rev_trsase/Diguanyl_cyclase"/>
</dbReference>
<dbReference type="SUPFAM" id="SSF55073">
    <property type="entry name" value="Nucleotide cyclase"/>
    <property type="match status" value="1"/>
</dbReference>
<dbReference type="InterPro" id="IPR000160">
    <property type="entry name" value="GGDEF_dom"/>
</dbReference>
<dbReference type="NCBIfam" id="TIGR00254">
    <property type="entry name" value="GGDEF"/>
    <property type="match status" value="1"/>
</dbReference>
<feature type="transmembrane region" description="Helical" evidence="2">
    <location>
        <begin position="47"/>
        <end position="65"/>
    </location>
</feature>
<feature type="transmembrane region" description="Helical" evidence="2">
    <location>
        <begin position="20"/>
        <end position="38"/>
    </location>
</feature>
<proteinExistence type="predicted"/>
<dbReference type="RefSeq" id="WP_150038518.1">
    <property type="nucleotide sequence ID" value="NZ_OW485601.1"/>
</dbReference>
<dbReference type="InterPro" id="IPR029787">
    <property type="entry name" value="Nucleotide_cyclase"/>
</dbReference>
<evidence type="ECO:0000313" key="4">
    <source>
        <dbReference type="EMBL" id="KAA5614712.1"/>
    </source>
</evidence>
<dbReference type="EC" id="2.7.7.65" evidence="1"/>
<evidence type="ECO:0000313" key="5">
    <source>
        <dbReference type="Proteomes" id="UP000325255"/>
    </source>
</evidence>
<comment type="caution">
    <text evidence="4">The sequence shown here is derived from an EMBL/GenBank/DDBJ whole genome shotgun (WGS) entry which is preliminary data.</text>
</comment>
<dbReference type="Pfam" id="PF00990">
    <property type="entry name" value="GGDEF"/>
    <property type="match status" value="1"/>
</dbReference>
<evidence type="ECO:0000256" key="2">
    <source>
        <dbReference type="SAM" id="Phobius"/>
    </source>
</evidence>
<organism evidence="4 5">
    <name type="scientific">Rhodovastum atsumiense</name>
    <dbReference type="NCBI Taxonomy" id="504468"/>
    <lineage>
        <taxon>Bacteria</taxon>
        <taxon>Pseudomonadati</taxon>
        <taxon>Pseudomonadota</taxon>
        <taxon>Alphaproteobacteria</taxon>
        <taxon>Acetobacterales</taxon>
        <taxon>Acetobacteraceae</taxon>
        <taxon>Rhodovastum</taxon>
    </lineage>
</organism>
<dbReference type="Proteomes" id="UP000325255">
    <property type="component" value="Unassembled WGS sequence"/>
</dbReference>
<dbReference type="AlphaFoldDB" id="A0A5M6J299"/>
<dbReference type="FunFam" id="3.30.70.270:FF:000001">
    <property type="entry name" value="Diguanylate cyclase domain protein"/>
    <property type="match status" value="1"/>
</dbReference>
<keyword evidence="2" id="KW-1133">Transmembrane helix</keyword>
<dbReference type="GO" id="GO:1902201">
    <property type="term" value="P:negative regulation of bacterial-type flagellum-dependent cell motility"/>
    <property type="evidence" value="ECO:0007669"/>
    <property type="project" value="TreeGrafter"/>
</dbReference>
<dbReference type="CDD" id="cd01949">
    <property type="entry name" value="GGDEF"/>
    <property type="match status" value="1"/>
</dbReference>
<protein>
    <recommendedName>
        <fullName evidence="1">diguanylate cyclase</fullName>
        <ecNumber evidence="1">2.7.7.65</ecNumber>
    </recommendedName>
</protein>
<dbReference type="OrthoDB" id="9812260at2"/>
<dbReference type="InterPro" id="IPR050469">
    <property type="entry name" value="Diguanylate_Cyclase"/>
</dbReference>
<evidence type="ECO:0000256" key="1">
    <source>
        <dbReference type="ARBA" id="ARBA00012528"/>
    </source>
</evidence>
<reference evidence="4 5" key="1">
    <citation type="submission" date="2019-09" db="EMBL/GenBank/DDBJ databases">
        <title>Genome sequence of Rhodovastum atsumiense, a diverse member of the Acetobacteraceae family of non-sulfur purple photosynthetic bacteria.</title>
        <authorList>
            <person name="Meyer T."/>
            <person name="Kyndt J."/>
        </authorList>
    </citation>
    <scope>NUCLEOTIDE SEQUENCE [LARGE SCALE GENOMIC DNA]</scope>
    <source>
        <strain evidence="4 5">DSM 21279</strain>
    </source>
</reference>
<name>A0A5M6J299_9PROT</name>
<dbReference type="PANTHER" id="PTHR45138:SF24">
    <property type="entry name" value="DIGUANYLATE CYCLASE DGCC-RELATED"/>
    <property type="match status" value="1"/>
</dbReference>
<feature type="domain" description="GGDEF" evidence="3">
    <location>
        <begin position="150"/>
        <end position="286"/>
    </location>
</feature>
<dbReference type="Gene3D" id="3.30.70.270">
    <property type="match status" value="1"/>
</dbReference>
<dbReference type="EMBL" id="VWPK01000001">
    <property type="protein sequence ID" value="KAA5614712.1"/>
    <property type="molecule type" value="Genomic_DNA"/>
</dbReference>
<dbReference type="GO" id="GO:0052621">
    <property type="term" value="F:diguanylate cyclase activity"/>
    <property type="evidence" value="ECO:0007669"/>
    <property type="project" value="UniProtKB-EC"/>
</dbReference>
<keyword evidence="2" id="KW-0812">Transmembrane</keyword>
<accession>A0A5M6J299</accession>
<keyword evidence="5" id="KW-1185">Reference proteome</keyword>
<dbReference type="PANTHER" id="PTHR45138">
    <property type="entry name" value="REGULATORY COMPONENTS OF SENSORY TRANSDUCTION SYSTEM"/>
    <property type="match status" value="1"/>
</dbReference>
<evidence type="ECO:0000259" key="3">
    <source>
        <dbReference type="PROSITE" id="PS50887"/>
    </source>
</evidence>
<sequence length="300" mass="31634">MQLIEVGMLDEDLAYLATRFVVAALAVLAAGTTLAYVLRIRRQGRPVGVALSGSTILGIAAGMSIHDALDTVRLLPSTPVALNSWMWLSCFDFLLPFWGFLLVRAWRARDRAEAELAELAMTDPLTGVLNRRGLMTRSVVELIRQRRLGGAATVVTFDLDRFKAINDRHGHDAGDRVLCRFAAVLASGLRAGDLLARTGGEEFALLLAGSDAAQAAAIVERLRERVRAEVAHPAGVGGVITASAGIAGVDVAAAPEMALVGALGAADRALYQAKHDGRDRAVLAAPLPDVAVAVACPSMP</sequence>
<dbReference type="GO" id="GO:0043709">
    <property type="term" value="P:cell adhesion involved in single-species biofilm formation"/>
    <property type="evidence" value="ECO:0007669"/>
    <property type="project" value="TreeGrafter"/>
</dbReference>
<dbReference type="GO" id="GO:0005886">
    <property type="term" value="C:plasma membrane"/>
    <property type="evidence" value="ECO:0007669"/>
    <property type="project" value="TreeGrafter"/>
</dbReference>
<keyword evidence="2" id="KW-0472">Membrane</keyword>
<dbReference type="SMART" id="SM00267">
    <property type="entry name" value="GGDEF"/>
    <property type="match status" value="1"/>
</dbReference>
<gene>
    <name evidence="4" type="ORF">F1189_00865</name>
</gene>
<feature type="transmembrane region" description="Helical" evidence="2">
    <location>
        <begin position="85"/>
        <end position="103"/>
    </location>
</feature>